<dbReference type="SUPFAM" id="SSF52172">
    <property type="entry name" value="CheY-like"/>
    <property type="match status" value="1"/>
</dbReference>
<feature type="domain" description="CheB-type methylesterase" evidence="9">
    <location>
        <begin position="154"/>
        <end position="344"/>
    </location>
</feature>
<dbReference type="NCBIfam" id="NF001965">
    <property type="entry name" value="PRK00742.1"/>
    <property type="match status" value="1"/>
</dbReference>
<evidence type="ECO:0000259" key="8">
    <source>
        <dbReference type="PROSITE" id="PS50110"/>
    </source>
</evidence>
<comment type="catalytic activity">
    <reaction evidence="5">
        <text>L-glutaminyl-[protein] + H2O = L-glutamyl-[protein] + NH4(+)</text>
        <dbReference type="Rhea" id="RHEA:16441"/>
        <dbReference type="Rhea" id="RHEA-COMP:10207"/>
        <dbReference type="Rhea" id="RHEA-COMP:10208"/>
        <dbReference type="ChEBI" id="CHEBI:15377"/>
        <dbReference type="ChEBI" id="CHEBI:28938"/>
        <dbReference type="ChEBI" id="CHEBI:29973"/>
        <dbReference type="ChEBI" id="CHEBI:30011"/>
        <dbReference type="EC" id="3.5.1.44"/>
    </reaction>
</comment>
<keyword evidence="5 7" id="KW-0597">Phosphoprotein</keyword>
<dbReference type="InterPro" id="IPR035909">
    <property type="entry name" value="CheB_C"/>
</dbReference>
<dbReference type="GO" id="GO:0050568">
    <property type="term" value="F:protein-glutamine glutaminase activity"/>
    <property type="evidence" value="ECO:0007669"/>
    <property type="project" value="UniProtKB-UniRule"/>
</dbReference>
<keyword evidence="1 5" id="KW-0963">Cytoplasm</keyword>
<dbReference type="AlphaFoldDB" id="A0A378JIB0"/>
<dbReference type="NCBIfam" id="NF009206">
    <property type="entry name" value="PRK12555.1"/>
    <property type="match status" value="1"/>
</dbReference>
<accession>A0A378JIB0</accession>
<dbReference type="InterPro" id="IPR001789">
    <property type="entry name" value="Sig_transdc_resp-reg_receiver"/>
</dbReference>
<gene>
    <name evidence="5 10" type="primary">cheB</name>
    <name evidence="10" type="ORF">NCTC13316_00021</name>
</gene>
<evidence type="ECO:0000256" key="1">
    <source>
        <dbReference type="ARBA" id="ARBA00022490"/>
    </source>
</evidence>
<feature type="domain" description="Response regulatory" evidence="8">
    <location>
        <begin position="6"/>
        <end position="124"/>
    </location>
</feature>
<dbReference type="GO" id="GO:0006935">
    <property type="term" value="P:chemotaxis"/>
    <property type="evidence" value="ECO:0007669"/>
    <property type="project" value="UniProtKB-UniRule"/>
</dbReference>
<dbReference type="PROSITE" id="PS50110">
    <property type="entry name" value="RESPONSE_REGULATORY"/>
    <property type="match status" value="1"/>
</dbReference>
<dbReference type="InterPro" id="IPR000673">
    <property type="entry name" value="Sig_transdc_resp-reg_Me-estase"/>
</dbReference>
<dbReference type="EC" id="3.5.1.44" evidence="5"/>
<keyword evidence="11" id="KW-1185">Reference proteome</keyword>
<keyword evidence="2 5" id="KW-0145">Chemotaxis</keyword>
<reference evidence="10 11" key="1">
    <citation type="submission" date="2018-06" db="EMBL/GenBank/DDBJ databases">
        <authorList>
            <consortium name="Pathogen Informatics"/>
            <person name="Doyle S."/>
        </authorList>
    </citation>
    <scope>NUCLEOTIDE SEQUENCE [LARGE SCALE GENOMIC DNA]</scope>
    <source>
        <strain evidence="10 11">NCTC13316</strain>
    </source>
</reference>
<evidence type="ECO:0000256" key="7">
    <source>
        <dbReference type="PROSITE-ProRule" id="PRU00169"/>
    </source>
</evidence>
<dbReference type="Gene3D" id="3.40.50.2300">
    <property type="match status" value="1"/>
</dbReference>
<evidence type="ECO:0000256" key="3">
    <source>
        <dbReference type="ARBA" id="ARBA00022801"/>
    </source>
</evidence>
<evidence type="ECO:0000313" key="10">
    <source>
        <dbReference type="EMBL" id="STX49959.1"/>
    </source>
</evidence>
<protein>
    <recommendedName>
        <fullName evidence="5">Protein-glutamate methylesterase/protein-glutamine glutaminase</fullName>
        <ecNumber evidence="5">3.1.1.61</ecNumber>
        <ecNumber evidence="5">3.5.1.44</ecNumber>
    </recommendedName>
</protein>
<feature type="modified residue" description="4-aspartylphosphate" evidence="5 7">
    <location>
        <position position="57"/>
    </location>
</feature>
<comment type="function">
    <text evidence="5">Involved in chemotaxis. Part of a chemotaxis signal transduction system that modulates chemotaxis in response to various stimuli. Catalyzes the demethylation of specific methylglutamate residues introduced into the chemoreceptors (methyl-accepting chemotaxis proteins or MCP) by CheR. Also mediates the irreversible deamidation of specific glutamine residues to glutamic acid.</text>
</comment>
<evidence type="ECO:0000256" key="4">
    <source>
        <dbReference type="ARBA" id="ARBA00048267"/>
    </source>
</evidence>
<feature type="active site" evidence="5 6">
    <location>
        <position position="166"/>
    </location>
</feature>
<dbReference type="PANTHER" id="PTHR42872">
    <property type="entry name" value="PROTEIN-GLUTAMATE METHYLESTERASE/PROTEIN-GLUTAMINE GLUTAMINASE"/>
    <property type="match status" value="1"/>
</dbReference>
<evidence type="ECO:0000256" key="6">
    <source>
        <dbReference type="PROSITE-ProRule" id="PRU00050"/>
    </source>
</evidence>
<dbReference type="Gene3D" id="3.40.50.180">
    <property type="entry name" value="Methylesterase CheB, C-terminal domain"/>
    <property type="match status" value="1"/>
</dbReference>
<dbReference type="PROSITE" id="PS50122">
    <property type="entry name" value="CHEB"/>
    <property type="match status" value="1"/>
</dbReference>
<dbReference type="Pfam" id="PF01339">
    <property type="entry name" value="CheB_methylest"/>
    <property type="match status" value="1"/>
</dbReference>
<dbReference type="PANTHER" id="PTHR42872:SF6">
    <property type="entry name" value="PROTEIN-GLUTAMATE METHYLESTERASE_PROTEIN-GLUTAMINE GLUTAMINASE"/>
    <property type="match status" value="1"/>
</dbReference>
<name>A0A378JIB0_9GAMM</name>
<organism evidence="10 11">
    <name type="scientific">Legionella busanensis</name>
    <dbReference type="NCBI Taxonomy" id="190655"/>
    <lineage>
        <taxon>Bacteria</taxon>
        <taxon>Pseudomonadati</taxon>
        <taxon>Pseudomonadota</taxon>
        <taxon>Gammaproteobacteria</taxon>
        <taxon>Legionellales</taxon>
        <taxon>Legionellaceae</taxon>
        <taxon>Legionella</taxon>
    </lineage>
</organism>
<comment type="similarity">
    <text evidence="5">Belongs to the CheB family.</text>
</comment>
<dbReference type="GO" id="GO:0005737">
    <property type="term" value="C:cytoplasm"/>
    <property type="evidence" value="ECO:0007669"/>
    <property type="project" value="UniProtKB-SubCell"/>
</dbReference>
<sequence>MNKPIKVLIADDSKVSTQLLVSILEETSDIQVIATAKDGIEAIQLTKQLRPDLITMDIFMPNMDGIEATRTIMADCPTPIIIISSQYNKNMAESSFNALEAGALSIIEKPSPSSNDFAEAKRFILNSIRALAGVPVVTRKRTLPLDSVSAVPKIEQTFKILALGSSTGGPAALNCILQGLPADFNIPIVITQHITKGFLEGLISWLQYQTSLKLEVAKHNQMLKPGHVYFAPDNFHLTITKGLEPIAILKDSIPINHFKPSANVLFTSVAESYPKEAIGGILTGMGRDGAIGLLLMKKAGCYTFAQSKSTSVVFGMPGAAVEMQAINKIIDLEQISKFLAKICK</sequence>
<proteinExistence type="inferred from homology"/>
<keyword evidence="3 5" id="KW-0378">Hydrolase</keyword>
<comment type="domain">
    <text evidence="5">Contains a C-terminal catalytic domain, and an N-terminal region which modulates catalytic activity.</text>
</comment>
<dbReference type="CDD" id="cd16432">
    <property type="entry name" value="CheB_Rec"/>
    <property type="match status" value="1"/>
</dbReference>
<feature type="active site" evidence="5 6">
    <location>
        <position position="288"/>
    </location>
</feature>
<dbReference type="OrthoDB" id="9793421at2"/>
<dbReference type="SMART" id="SM00448">
    <property type="entry name" value="REC"/>
    <property type="match status" value="1"/>
</dbReference>
<dbReference type="RefSeq" id="WP_115329439.1">
    <property type="nucleotide sequence ID" value="NZ_CAAAHP010000003.1"/>
</dbReference>
<dbReference type="InterPro" id="IPR008248">
    <property type="entry name" value="CheB-like"/>
</dbReference>
<dbReference type="GO" id="GO:0000156">
    <property type="term" value="F:phosphorelay response regulator activity"/>
    <property type="evidence" value="ECO:0007669"/>
    <property type="project" value="InterPro"/>
</dbReference>
<dbReference type="SUPFAM" id="SSF52738">
    <property type="entry name" value="Methylesterase CheB, C-terminal domain"/>
    <property type="match status" value="1"/>
</dbReference>
<comment type="PTM">
    <text evidence="5">Phosphorylated by CheA. Phosphorylation of the N-terminal regulatory domain activates the methylesterase activity.</text>
</comment>
<dbReference type="Pfam" id="PF00072">
    <property type="entry name" value="Response_reg"/>
    <property type="match status" value="1"/>
</dbReference>
<evidence type="ECO:0000259" key="9">
    <source>
        <dbReference type="PROSITE" id="PS50122"/>
    </source>
</evidence>
<evidence type="ECO:0000256" key="2">
    <source>
        <dbReference type="ARBA" id="ARBA00022500"/>
    </source>
</evidence>
<dbReference type="Proteomes" id="UP000254794">
    <property type="component" value="Unassembled WGS sequence"/>
</dbReference>
<dbReference type="InterPro" id="IPR011006">
    <property type="entry name" value="CheY-like_superfamily"/>
</dbReference>
<dbReference type="PIRSF" id="PIRSF000876">
    <property type="entry name" value="RR_chemtxs_CheB"/>
    <property type="match status" value="1"/>
</dbReference>
<evidence type="ECO:0000256" key="5">
    <source>
        <dbReference type="HAMAP-Rule" id="MF_00099"/>
    </source>
</evidence>
<dbReference type="EMBL" id="UGOD01000001">
    <property type="protein sequence ID" value="STX49959.1"/>
    <property type="molecule type" value="Genomic_DNA"/>
</dbReference>
<dbReference type="CDD" id="cd17541">
    <property type="entry name" value="REC_CheB-like"/>
    <property type="match status" value="1"/>
</dbReference>
<dbReference type="EC" id="3.1.1.61" evidence="5"/>
<dbReference type="GO" id="GO:0008984">
    <property type="term" value="F:protein-glutamate methylesterase activity"/>
    <property type="evidence" value="ECO:0007669"/>
    <property type="project" value="UniProtKB-UniRule"/>
</dbReference>
<comment type="subcellular location">
    <subcellularLocation>
        <location evidence="5">Cytoplasm</location>
    </subcellularLocation>
</comment>
<comment type="catalytic activity">
    <reaction evidence="4 5">
        <text>[protein]-L-glutamate 5-O-methyl ester + H2O = L-glutamyl-[protein] + methanol + H(+)</text>
        <dbReference type="Rhea" id="RHEA:23236"/>
        <dbReference type="Rhea" id="RHEA-COMP:10208"/>
        <dbReference type="Rhea" id="RHEA-COMP:10311"/>
        <dbReference type="ChEBI" id="CHEBI:15377"/>
        <dbReference type="ChEBI" id="CHEBI:15378"/>
        <dbReference type="ChEBI" id="CHEBI:17790"/>
        <dbReference type="ChEBI" id="CHEBI:29973"/>
        <dbReference type="ChEBI" id="CHEBI:82795"/>
        <dbReference type="EC" id="3.1.1.61"/>
    </reaction>
</comment>
<feature type="active site" evidence="5 6">
    <location>
        <position position="193"/>
    </location>
</feature>
<evidence type="ECO:0000313" key="11">
    <source>
        <dbReference type="Proteomes" id="UP000254794"/>
    </source>
</evidence>
<dbReference type="HAMAP" id="MF_00099">
    <property type="entry name" value="CheB_chemtxs"/>
    <property type="match status" value="1"/>
</dbReference>